<dbReference type="EMBL" id="CAJOBI010000323">
    <property type="protein sequence ID" value="CAF3814812.1"/>
    <property type="molecule type" value="Genomic_DNA"/>
</dbReference>
<feature type="region of interest" description="Disordered" evidence="1">
    <location>
        <begin position="56"/>
        <end position="142"/>
    </location>
</feature>
<evidence type="ECO:0000313" key="2">
    <source>
        <dbReference type="EMBL" id="CAF3802745.1"/>
    </source>
</evidence>
<reference evidence="3" key="1">
    <citation type="submission" date="2021-02" db="EMBL/GenBank/DDBJ databases">
        <authorList>
            <person name="Nowell W R."/>
        </authorList>
    </citation>
    <scope>NUCLEOTIDE SEQUENCE</scope>
</reference>
<evidence type="ECO:0000256" key="1">
    <source>
        <dbReference type="SAM" id="MobiDB-lite"/>
    </source>
</evidence>
<comment type="caution">
    <text evidence="3">The sequence shown here is derived from an EMBL/GenBank/DDBJ whole genome shotgun (WGS) entry which is preliminary data.</text>
</comment>
<feature type="compositionally biased region" description="Basic and acidic residues" evidence="1">
    <location>
        <begin position="119"/>
        <end position="128"/>
    </location>
</feature>
<organism evidence="3 4">
    <name type="scientific">Rotaria magnacalcarata</name>
    <dbReference type="NCBI Taxonomy" id="392030"/>
    <lineage>
        <taxon>Eukaryota</taxon>
        <taxon>Metazoa</taxon>
        <taxon>Spiralia</taxon>
        <taxon>Gnathifera</taxon>
        <taxon>Rotifera</taxon>
        <taxon>Eurotatoria</taxon>
        <taxon>Bdelloidea</taxon>
        <taxon>Philodinida</taxon>
        <taxon>Philodinidae</taxon>
        <taxon>Rotaria</taxon>
    </lineage>
</organism>
<protein>
    <submittedName>
        <fullName evidence="3">Uncharacterized protein</fullName>
    </submittedName>
</protein>
<name>A0A8S2JMP3_9BILA</name>
<dbReference type="AlphaFoldDB" id="A0A8S2JMP3"/>
<feature type="compositionally biased region" description="Basic and acidic residues" evidence="1">
    <location>
        <begin position="78"/>
        <end position="93"/>
    </location>
</feature>
<dbReference type="EMBL" id="CAJOBH010000574">
    <property type="protein sequence ID" value="CAF3802745.1"/>
    <property type="molecule type" value="Genomic_DNA"/>
</dbReference>
<sequence>MSDSCVFESEEDYYPQKASVPSKQLTLRSLIITVPPHLDEDGEGRTRRFRNAFQQIADMPSEGNNPRSARLRSHSARAPRDAGERSQHFRDALQRIADLPTETIDYGNSQRRHHQAHDRRREDRESESNRANLQEGMLLPSL</sequence>
<accession>A0A8S2JMP3</accession>
<dbReference type="Proteomes" id="UP000676336">
    <property type="component" value="Unassembled WGS sequence"/>
</dbReference>
<evidence type="ECO:0000313" key="3">
    <source>
        <dbReference type="EMBL" id="CAF3814812.1"/>
    </source>
</evidence>
<gene>
    <name evidence="2" type="ORF">BYL167_LOCUS3090</name>
    <name evidence="3" type="ORF">SMN809_LOCUS1940</name>
</gene>
<dbReference type="Proteomes" id="UP000681967">
    <property type="component" value="Unassembled WGS sequence"/>
</dbReference>
<proteinExistence type="predicted"/>
<evidence type="ECO:0000313" key="4">
    <source>
        <dbReference type="Proteomes" id="UP000676336"/>
    </source>
</evidence>